<evidence type="ECO:0000256" key="1">
    <source>
        <dbReference type="SAM" id="SignalP"/>
    </source>
</evidence>
<dbReference type="AlphaFoldDB" id="A0A5B8LRV3"/>
<organism evidence="2 3">
    <name type="scientific">Devosia ginsengisoli</name>
    <dbReference type="NCBI Taxonomy" id="400770"/>
    <lineage>
        <taxon>Bacteria</taxon>
        <taxon>Pseudomonadati</taxon>
        <taxon>Pseudomonadota</taxon>
        <taxon>Alphaproteobacteria</taxon>
        <taxon>Hyphomicrobiales</taxon>
        <taxon>Devosiaceae</taxon>
        <taxon>Devosia</taxon>
    </lineage>
</organism>
<name>A0A5B8LRV3_9HYPH</name>
<evidence type="ECO:0000313" key="3">
    <source>
        <dbReference type="Proteomes" id="UP000315364"/>
    </source>
</evidence>
<dbReference type="KEGG" id="dea:FPZ08_06140"/>
<evidence type="ECO:0008006" key="4">
    <source>
        <dbReference type="Google" id="ProtNLM"/>
    </source>
</evidence>
<dbReference type="RefSeq" id="WP_146289161.1">
    <property type="nucleotide sequence ID" value="NZ_CP042304.1"/>
</dbReference>
<sequence length="107" mass="11947">MTKSIAIALAALLLGTSVTLPVQAQSAGFGIFFGDEESDFFPERITCMSGYEVRRAVADRGYTNVYLNVMTDKHVEVRATRGDWVYLLDFNYCTGRIEDRTQLRPAG</sequence>
<dbReference type="OrthoDB" id="7949869at2"/>
<dbReference type="Proteomes" id="UP000315364">
    <property type="component" value="Chromosome"/>
</dbReference>
<proteinExistence type="predicted"/>
<reference evidence="2 3" key="1">
    <citation type="submission" date="2019-07" db="EMBL/GenBank/DDBJ databases">
        <title>Full genome sequence of Devosia sp. Gsoil 520.</title>
        <authorList>
            <person name="Im W.-T."/>
        </authorList>
    </citation>
    <scope>NUCLEOTIDE SEQUENCE [LARGE SCALE GENOMIC DNA]</scope>
    <source>
        <strain evidence="2 3">Gsoil 520</strain>
    </source>
</reference>
<dbReference type="EMBL" id="CP042304">
    <property type="protein sequence ID" value="QDZ10364.1"/>
    <property type="molecule type" value="Genomic_DNA"/>
</dbReference>
<protein>
    <recommendedName>
        <fullName evidence="4">PepSY domain-containing protein</fullName>
    </recommendedName>
</protein>
<keyword evidence="1" id="KW-0732">Signal</keyword>
<gene>
    <name evidence="2" type="ORF">FPZ08_06140</name>
</gene>
<accession>A0A5B8LRV3</accession>
<evidence type="ECO:0000313" key="2">
    <source>
        <dbReference type="EMBL" id="QDZ10364.1"/>
    </source>
</evidence>
<feature type="chain" id="PRO_5023128953" description="PepSY domain-containing protein" evidence="1">
    <location>
        <begin position="25"/>
        <end position="107"/>
    </location>
</feature>
<keyword evidence="3" id="KW-1185">Reference proteome</keyword>
<feature type="signal peptide" evidence="1">
    <location>
        <begin position="1"/>
        <end position="24"/>
    </location>
</feature>